<comment type="similarity">
    <text evidence="2">Belongs to the glycosyl hydrolase 13 family. TreS subfamily.</text>
</comment>
<comment type="catalytic activity">
    <reaction evidence="1">
        <text>D-maltose = alpha,alpha-trehalose</text>
        <dbReference type="Rhea" id="RHEA:15145"/>
        <dbReference type="ChEBI" id="CHEBI:16551"/>
        <dbReference type="ChEBI" id="CHEBI:17306"/>
        <dbReference type="EC" id="5.4.99.16"/>
    </reaction>
</comment>
<keyword evidence="4" id="KW-0479">Metal-binding</keyword>
<dbReference type="Gene3D" id="3.90.1200.10">
    <property type="match status" value="1"/>
</dbReference>
<dbReference type="InterPro" id="IPR013780">
    <property type="entry name" value="Glyco_hydro_b"/>
</dbReference>
<dbReference type="Pfam" id="PF00128">
    <property type="entry name" value="Alpha-amylase"/>
    <property type="match status" value="2"/>
</dbReference>
<evidence type="ECO:0000256" key="1">
    <source>
        <dbReference type="ARBA" id="ARBA00001595"/>
    </source>
</evidence>
<protein>
    <recommendedName>
        <fullName evidence="3">maltose alpha-D-glucosyltransferase</fullName>
        <ecNumber evidence="3">5.4.99.16</ecNumber>
    </recommendedName>
    <alternativeName>
        <fullName evidence="7">Maltose alpha-D-glucosyltransferase</fullName>
    </alternativeName>
</protein>
<evidence type="ECO:0000313" key="9">
    <source>
        <dbReference type="EMBL" id="MBR0648805.1"/>
    </source>
</evidence>
<dbReference type="Proteomes" id="UP000698752">
    <property type="component" value="Unassembled WGS sequence"/>
</dbReference>
<proteinExistence type="inferred from homology"/>
<dbReference type="EC" id="5.4.99.16" evidence="3"/>
<dbReference type="InterPro" id="IPR006047">
    <property type="entry name" value="GH13_cat_dom"/>
</dbReference>
<evidence type="ECO:0000256" key="2">
    <source>
        <dbReference type="ARBA" id="ARBA00005496"/>
    </source>
</evidence>
<dbReference type="InterPro" id="IPR032091">
    <property type="entry name" value="Malt_amylase-like_C"/>
</dbReference>
<dbReference type="InterPro" id="IPR045857">
    <property type="entry name" value="O16G_dom_2"/>
</dbReference>
<evidence type="ECO:0000256" key="5">
    <source>
        <dbReference type="ARBA" id="ARBA00022837"/>
    </source>
</evidence>
<dbReference type="SMART" id="SM00642">
    <property type="entry name" value="Aamy"/>
    <property type="match status" value="1"/>
</dbReference>
<keyword evidence="10" id="KW-1185">Reference proteome</keyword>
<evidence type="ECO:0000256" key="7">
    <source>
        <dbReference type="ARBA" id="ARBA00031378"/>
    </source>
</evidence>
<feature type="domain" description="Glycosyl hydrolase family 13 catalytic" evidence="8">
    <location>
        <begin position="16"/>
        <end position="410"/>
    </location>
</feature>
<keyword evidence="5" id="KW-0106">Calcium</keyword>
<dbReference type="GO" id="GO:0047471">
    <property type="term" value="F:maltose alpha-D-glucosyltransferase activity"/>
    <property type="evidence" value="ECO:0007669"/>
    <property type="project" value="UniProtKB-EC"/>
</dbReference>
<reference evidence="10" key="1">
    <citation type="journal article" date="2021" name="Syst. Appl. Microbiol.">
        <title>Roseomonas hellenica sp. nov., isolated from roots of wild-growing Alkanna tinctoria.</title>
        <authorList>
            <person name="Rat A."/>
            <person name="Naranjo H.D."/>
            <person name="Lebbe L."/>
            <person name="Cnockaert M."/>
            <person name="Krigas N."/>
            <person name="Grigoriadou K."/>
            <person name="Maloupa E."/>
            <person name="Willems A."/>
        </authorList>
    </citation>
    <scope>NUCLEOTIDE SEQUENCE [LARGE SCALE GENOMIC DNA]</scope>
    <source>
        <strain evidence="10">LMG 31159</strain>
    </source>
</reference>
<evidence type="ECO:0000256" key="6">
    <source>
        <dbReference type="ARBA" id="ARBA00023235"/>
    </source>
</evidence>
<evidence type="ECO:0000259" key="8">
    <source>
        <dbReference type="SMART" id="SM00642"/>
    </source>
</evidence>
<accession>A0ABS5ECQ8</accession>
<sequence length="1090" mass="122486">MAERDPLWYKDAVIYQLHIKSFFDSNNDGSGDIPGLLQKLDYIADLGVDTIWMLPFYPSPRRDDGYDIAEYKMVHPEYGDMADIRRLIAAAHERGIRVITELVINHTSDQHPWFQRARHARKGSVHRDFYVWSDDDRKYDGTRIIFLDTEKSNWTWDPVAGAYFWHRFYSHQPDLNFDNPRVLKEVLSVMRFWLDAGVDGLRLDAIPYLIERDGTNNENLPETHAVLKKIRAELDRIAPGRMLLAEANQWPEDTQLYFGDGDECHMSFHFPLMPRMYMGMAQEDRFPITDILRQTPEIPPNCQWAIFLRNHDELTLEMVTDKERDYLWDTYASDRRARINLGIRRRLAPLLENDRRRIELMNSLLLSMPGTPVLYYGDEIGMGDNIHLGDRDGVRTPMQWSPDRNGGFSRSDPASLVLPSIMDPVYGYEAVNVEAQSSNQHSLLNWMRRMLTVRKRHRAFGRGSFSYLYPGNRKILAYLREHDGETILCVSNLSRTAQAVELDLAPFAGRVPVELVGGASFPPIGQLAYLVTLPPYGFYWFLLATEAALPNWHAPAPEPMSELSTLVLRKSLAEILEPAARKIIETDILPPYLTRRRWFAGKAAAVRARLGFAEPIAGADGREVLLAEVEANDAAGTGSYLLPMGIAWEDETTAALPQQLALARVRRGRRVGVLTDAFALDVLPGSVLRGMRDRSVIPLRQGEIHFLPTSIFDAVEFPEDPEIRRLSAEQSNSSLIIGEHAVLKLVRRVTEGISPETEMTRYLTERGFGQTAPLLGEVVRISPDGIPRTLVVLQGFVRNQGDGWTWTTEFLSRMLDAEALADPPRQAGDGVFDNYLTFASALGRRLAEMHSMLAEESDDPAFRPELATSADAQAWGEAAAAQIALALTALEGVANWETEAQQRLADGLIARRDALLAAAVRLGTSAERTLKTRVHGDFHLGQALVVQGDACIIDFEGEPAKPLQQRRAKSSPLRDVAGLLRSFDYAAAGVRAERESGQGVPNERIAELLMNFRESASEAFVAAYRGAHALAPRPWIVPEGEQALLDLFLLEKAAYEICYEAANRPGWLHIPLRGFDELAARVLGPETAHD</sequence>
<evidence type="ECO:0000313" key="10">
    <source>
        <dbReference type="Proteomes" id="UP000698752"/>
    </source>
</evidence>
<dbReference type="PANTHER" id="PTHR10357">
    <property type="entry name" value="ALPHA-AMYLASE FAMILY MEMBER"/>
    <property type="match status" value="1"/>
</dbReference>
<dbReference type="Gene3D" id="2.60.40.1180">
    <property type="entry name" value="Golgi alpha-mannosidase II"/>
    <property type="match status" value="1"/>
</dbReference>
<dbReference type="Gene3D" id="3.20.20.80">
    <property type="entry name" value="Glycosidases"/>
    <property type="match status" value="1"/>
</dbReference>
<organism evidence="9 10">
    <name type="scientific">Neoroseomonas terrae</name>
    <dbReference type="NCBI Taxonomy" id="424799"/>
    <lineage>
        <taxon>Bacteria</taxon>
        <taxon>Pseudomonadati</taxon>
        <taxon>Pseudomonadota</taxon>
        <taxon>Alphaproteobacteria</taxon>
        <taxon>Acetobacterales</taxon>
        <taxon>Acetobacteraceae</taxon>
        <taxon>Neoroseomonas</taxon>
    </lineage>
</organism>
<dbReference type="SUPFAM" id="SSF56112">
    <property type="entry name" value="Protein kinase-like (PK-like)"/>
    <property type="match status" value="1"/>
</dbReference>
<dbReference type="CDD" id="cd11334">
    <property type="entry name" value="AmyAc_TreS"/>
    <property type="match status" value="1"/>
</dbReference>
<comment type="caution">
    <text evidence="9">The sequence shown here is derived from an EMBL/GenBank/DDBJ whole genome shotgun (WGS) entry which is preliminary data.</text>
</comment>
<dbReference type="PANTHER" id="PTHR10357:SF219">
    <property type="entry name" value="MALTOSE ALPHA-D-GLUCOSYLTRANSFERASE"/>
    <property type="match status" value="1"/>
</dbReference>
<dbReference type="EMBL" id="JAAEDI010000004">
    <property type="protein sequence ID" value="MBR0648805.1"/>
    <property type="molecule type" value="Genomic_DNA"/>
</dbReference>
<evidence type="ECO:0000256" key="4">
    <source>
        <dbReference type="ARBA" id="ARBA00022723"/>
    </source>
</evidence>
<dbReference type="InterPro" id="IPR012810">
    <property type="entry name" value="TreS/a-amylase_N"/>
</dbReference>
<dbReference type="InterPro" id="IPR012811">
    <property type="entry name" value="TreS_maltokin_C_dom"/>
</dbReference>
<dbReference type="SUPFAM" id="SSF51445">
    <property type="entry name" value="(Trans)glycosidases"/>
    <property type="match status" value="1"/>
</dbReference>
<name>A0ABS5ECQ8_9PROT</name>
<dbReference type="RefSeq" id="WP_211866252.1">
    <property type="nucleotide sequence ID" value="NZ_JAAEDI010000004.1"/>
</dbReference>
<keyword evidence="6 9" id="KW-0413">Isomerase</keyword>
<dbReference type="NCBIfam" id="TIGR02457">
    <property type="entry name" value="TreS_Cterm"/>
    <property type="match status" value="1"/>
</dbReference>
<evidence type="ECO:0000256" key="3">
    <source>
        <dbReference type="ARBA" id="ARBA00012619"/>
    </source>
</evidence>
<dbReference type="NCBIfam" id="TIGR02456">
    <property type="entry name" value="treS_nterm"/>
    <property type="match status" value="1"/>
</dbReference>
<dbReference type="InterPro" id="IPR011009">
    <property type="entry name" value="Kinase-like_dom_sf"/>
</dbReference>
<dbReference type="Pfam" id="PF16657">
    <property type="entry name" value="Malt_amylase_C"/>
    <property type="match status" value="1"/>
</dbReference>
<dbReference type="Gene3D" id="3.90.400.10">
    <property type="entry name" value="Oligo-1,6-glucosidase, Domain 2"/>
    <property type="match status" value="1"/>
</dbReference>
<dbReference type="InterPro" id="IPR017853">
    <property type="entry name" value="GH"/>
</dbReference>
<gene>
    <name evidence="9" type="primary">treS</name>
    <name evidence="9" type="ORF">GXW78_03975</name>
</gene>
<dbReference type="SUPFAM" id="SSF51011">
    <property type="entry name" value="Glycosyl hydrolase domain"/>
    <property type="match status" value="1"/>
</dbReference>